<feature type="domain" description="SnoaL-like" evidence="3">
    <location>
        <begin position="48"/>
        <end position="170"/>
    </location>
</feature>
<feature type="chain" id="PRO_5045735887" evidence="2">
    <location>
        <begin position="33"/>
        <end position="213"/>
    </location>
</feature>
<feature type="transmembrane region" description="Helical" evidence="1">
    <location>
        <begin position="188"/>
        <end position="207"/>
    </location>
</feature>
<dbReference type="Proteomes" id="UP000886469">
    <property type="component" value="Unassembled WGS sequence"/>
</dbReference>
<sequence>MAIYHGKGRAMRAIRQMICVLATVVASAVASAQTPALEERKADHDALRALLAQSATALNTRKLDSMAEVLHPGFTVITVDNQKLVGLNAIKNYYSELFDGPKAILEKLETRPVADEVTQFVDATTGVAYGVSDDIYRFKDGDTRTMKTRWSAVMVKEGDVWKLVNVHFSANVLDNPLLDTLRAQTQKLALMAGAAGLIVGALLMAWLRRRPRA</sequence>
<protein>
    <submittedName>
        <fullName evidence="4">DUF4440 domain-containing protein</fullName>
    </submittedName>
</protein>
<reference evidence="4" key="1">
    <citation type="submission" date="2019-03" db="EMBL/GenBank/DDBJ databases">
        <title>Metabolic reconstructions from genomes of highly enriched 'Candidatus Accumulibacter' and 'Candidatus Competibacter' bioreactor populations.</title>
        <authorList>
            <person name="Annavajhala M.K."/>
            <person name="Welles L."/>
            <person name="Abbas B."/>
            <person name="Sorokin D."/>
            <person name="Park H."/>
            <person name="Van Loosdrecht M."/>
            <person name="Chandran K."/>
        </authorList>
    </citation>
    <scope>NUCLEOTIDE SEQUENCE</scope>
    <source>
        <strain evidence="4">SBR_L</strain>
    </source>
</reference>
<evidence type="ECO:0000313" key="5">
    <source>
        <dbReference type="Proteomes" id="UP000886469"/>
    </source>
</evidence>
<evidence type="ECO:0000256" key="2">
    <source>
        <dbReference type="SAM" id="SignalP"/>
    </source>
</evidence>
<proteinExistence type="predicted"/>
<gene>
    <name evidence="4" type="ORF">E4Q08_06480</name>
</gene>
<dbReference type="Gene3D" id="3.10.450.50">
    <property type="match status" value="1"/>
</dbReference>
<keyword evidence="5" id="KW-1185">Reference proteome</keyword>
<keyword evidence="1" id="KW-1133">Transmembrane helix</keyword>
<evidence type="ECO:0000313" key="4">
    <source>
        <dbReference type="EMBL" id="NMQ04929.1"/>
    </source>
</evidence>
<feature type="signal peptide" evidence="2">
    <location>
        <begin position="1"/>
        <end position="32"/>
    </location>
</feature>
<name>A0ABX1T5M4_9PROT</name>
<accession>A0ABX1T5M4</accession>
<dbReference type="InterPro" id="IPR037401">
    <property type="entry name" value="SnoaL-like"/>
</dbReference>
<keyword evidence="1" id="KW-0812">Transmembrane</keyword>
<dbReference type="SUPFAM" id="SSF54427">
    <property type="entry name" value="NTF2-like"/>
    <property type="match status" value="1"/>
</dbReference>
<dbReference type="InterPro" id="IPR032710">
    <property type="entry name" value="NTF2-like_dom_sf"/>
</dbReference>
<dbReference type="Pfam" id="PF13474">
    <property type="entry name" value="SnoaL_3"/>
    <property type="match status" value="1"/>
</dbReference>
<evidence type="ECO:0000256" key="1">
    <source>
        <dbReference type="SAM" id="Phobius"/>
    </source>
</evidence>
<keyword evidence="1" id="KW-0472">Membrane</keyword>
<keyword evidence="2" id="KW-0732">Signal</keyword>
<comment type="caution">
    <text evidence="4">The sequence shown here is derived from an EMBL/GenBank/DDBJ whole genome shotgun (WGS) entry which is preliminary data.</text>
</comment>
<evidence type="ECO:0000259" key="3">
    <source>
        <dbReference type="Pfam" id="PF13474"/>
    </source>
</evidence>
<dbReference type="EMBL" id="SPMX01000013">
    <property type="protein sequence ID" value="NMQ04929.1"/>
    <property type="molecule type" value="Genomic_DNA"/>
</dbReference>
<organism evidence="4 5">
    <name type="scientific">Candidatus Accumulibacter contiguus</name>
    <dbReference type="NCBI Taxonomy" id="2954381"/>
    <lineage>
        <taxon>Bacteria</taxon>
        <taxon>Pseudomonadati</taxon>
        <taxon>Pseudomonadota</taxon>
        <taxon>Betaproteobacteria</taxon>
        <taxon>Candidatus Accumulibacter</taxon>
    </lineage>
</organism>